<comment type="cofactor">
    <cofactor evidence="1">
        <name>Mg(2+)</name>
        <dbReference type="ChEBI" id="CHEBI:18420"/>
    </cofactor>
</comment>
<evidence type="ECO:0000313" key="4">
    <source>
        <dbReference type="Proteomes" id="UP000218209"/>
    </source>
</evidence>
<reference evidence="3 4" key="1">
    <citation type="submission" date="2017-03" db="EMBL/GenBank/DDBJ databases">
        <title>WGS assembly of Porphyra umbilicalis.</title>
        <authorList>
            <person name="Brawley S.H."/>
            <person name="Blouin N.A."/>
            <person name="Ficko-Blean E."/>
            <person name="Wheeler G.L."/>
            <person name="Lohr M."/>
            <person name="Goodson H.V."/>
            <person name="Jenkins J.W."/>
            <person name="Blaby-Haas C.E."/>
            <person name="Helliwell K.E."/>
            <person name="Chan C."/>
            <person name="Marriage T."/>
            <person name="Bhattacharya D."/>
            <person name="Klein A.S."/>
            <person name="Badis Y."/>
            <person name="Brodie J."/>
            <person name="Cao Y."/>
            <person name="Collen J."/>
            <person name="Dittami S.M."/>
            <person name="Gachon C.M."/>
            <person name="Green B.R."/>
            <person name="Karpowicz S."/>
            <person name="Kim J.W."/>
            <person name="Kudahl U."/>
            <person name="Lin S."/>
            <person name="Michel G."/>
            <person name="Mittag M."/>
            <person name="Olson B.J."/>
            <person name="Pangilinan J."/>
            <person name="Peng Y."/>
            <person name="Qiu H."/>
            <person name="Shu S."/>
            <person name="Singer J.T."/>
            <person name="Smith A.G."/>
            <person name="Sprecher B.N."/>
            <person name="Wagner V."/>
            <person name="Wang W."/>
            <person name="Wang Z.-Y."/>
            <person name="Yan J."/>
            <person name="Yarish C."/>
            <person name="Zoeuner-Riek S."/>
            <person name="Zhuang Y."/>
            <person name="Zou Y."/>
            <person name="Lindquist E.A."/>
            <person name="Grimwood J."/>
            <person name="Barry K."/>
            <person name="Rokhsar D.S."/>
            <person name="Schmutz J."/>
            <person name="Stiller J.W."/>
            <person name="Grossman A.R."/>
            <person name="Prochnik S.E."/>
        </authorList>
    </citation>
    <scope>NUCLEOTIDE SEQUENCE [LARGE SCALE GENOMIC DNA]</scope>
    <source>
        <strain evidence="3">4086291</strain>
    </source>
</reference>
<dbReference type="SUPFAM" id="SSF52540">
    <property type="entry name" value="P-loop containing nucleoside triphosphate hydrolases"/>
    <property type="match status" value="1"/>
</dbReference>
<protein>
    <recommendedName>
        <fullName evidence="1">ATP-dependent DNA helicase</fullName>
        <ecNumber evidence="1">5.6.2.3</ecNumber>
    </recommendedName>
</protein>
<dbReference type="Pfam" id="PF05970">
    <property type="entry name" value="PIF1"/>
    <property type="match status" value="1"/>
</dbReference>
<keyword evidence="1" id="KW-0234">DNA repair</keyword>
<keyword evidence="1" id="KW-0347">Helicase</keyword>
<dbReference type="InterPro" id="IPR010285">
    <property type="entry name" value="DNA_helicase_pif1-like_DEAD"/>
</dbReference>
<dbReference type="PANTHER" id="PTHR47642">
    <property type="entry name" value="ATP-DEPENDENT DNA HELICASE"/>
    <property type="match status" value="1"/>
</dbReference>
<evidence type="ECO:0000313" key="3">
    <source>
        <dbReference type="EMBL" id="OSX79011.1"/>
    </source>
</evidence>
<keyword evidence="1" id="KW-0378">Hydrolase</keyword>
<gene>
    <name evidence="3" type="ORF">BU14_0093s0054</name>
</gene>
<proteinExistence type="inferred from homology"/>
<dbReference type="GO" id="GO:0006310">
    <property type="term" value="P:DNA recombination"/>
    <property type="evidence" value="ECO:0007669"/>
    <property type="project" value="UniProtKB-KW"/>
</dbReference>
<feature type="domain" description="DNA helicase Pif1-like DEAD-box helicase" evidence="2">
    <location>
        <begin position="64"/>
        <end position="178"/>
    </location>
</feature>
<accession>A0A1X6PDQ4</accession>
<dbReference type="Gene3D" id="3.40.50.300">
    <property type="entry name" value="P-loop containing nucleotide triphosphate hydrolases"/>
    <property type="match status" value="1"/>
</dbReference>
<keyword evidence="1" id="KW-0547">Nucleotide-binding</keyword>
<dbReference type="Proteomes" id="UP000218209">
    <property type="component" value="Unassembled WGS sequence"/>
</dbReference>
<dbReference type="GO" id="GO:0006281">
    <property type="term" value="P:DNA repair"/>
    <property type="evidence" value="ECO:0007669"/>
    <property type="project" value="UniProtKB-KW"/>
</dbReference>
<dbReference type="AlphaFoldDB" id="A0A1X6PDQ4"/>
<comment type="catalytic activity">
    <reaction evidence="1">
        <text>ATP + H2O = ADP + phosphate + H(+)</text>
        <dbReference type="Rhea" id="RHEA:13065"/>
        <dbReference type="ChEBI" id="CHEBI:15377"/>
        <dbReference type="ChEBI" id="CHEBI:15378"/>
        <dbReference type="ChEBI" id="CHEBI:30616"/>
        <dbReference type="ChEBI" id="CHEBI:43474"/>
        <dbReference type="ChEBI" id="CHEBI:456216"/>
        <dbReference type="EC" id="5.6.2.3"/>
    </reaction>
</comment>
<evidence type="ECO:0000256" key="1">
    <source>
        <dbReference type="RuleBase" id="RU363044"/>
    </source>
</evidence>
<dbReference type="EMBL" id="KV918800">
    <property type="protein sequence ID" value="OSX79011.1"/>
    <property type="molecule type" value="Genomic_DNA"/>
</dbReference>
<dbReference type="InterPro" id="IPR027417">
    <property type="entry name" value="P-loop_NTPase"/>
</dbReference>
<name>A0A1X6PDQ4_PORUM</name>
<dbReference type="EC" id="5.6.2.3" evidence="1"/>
<comment type="similarity">
    <text evidence="1">Belongs to the helicase family.</text>
</comment>
<sequence>MTANGGDGVARMGLPDEKSSAALPSGIVHPHVSDYRDAVGGARGKPRRRVAWVYAGGGRGHGGVVAALRDAGLAVTACGSSGVAAALVGGTTVHSWAGFCNGDADVWSPLDTVVKDVIPYGAKVRMCSAMVLGIDEVGTLSAAFLKRLDLVLRAVRRRPAPFGGLTLLVAGDFLQLAPPFGSYAFLSDVWGLVFGNRALAPPFGSYAFLSDVWGLVFGNRAVILKTNWRQMRDLQMLGLLLRLRTGQHTDADMALLATRRTAVPPPDVMCLFCHTLDATYKNEEELRRLPGPSVVFEAVDKVEDAPYLTLARASELLDGALKYPRVVSLRVGAVVAVPTSCLTSQGVPCGTRGVVICFRTVGRRRYPRVRFSLAARTSKVIDVTPTLGHAVALDGVKRAATRMQVPLVLAWVSTIHSAQGWTLDEAAVDLTKAFAAGQALSGLSRTSTSSGLFLIGFDEDRIIVDDAALAFHESLVDFS</sequence>
<keyword evidence="1" id="KW-0067">ATP-binding</keyword>
<evidence type="ECO:0000259" key="2">
    <source>
        <dbReference type="Pfam" id="PF05970"/>
    </source>
</evidence>
<dbReference type="OrthoDB" id="5116at2759"/>
<dbReference type="GO" id="GO:0005524">
    <property type="term" value="F:ATP binding"/>
    <property type="evidence" value="ECO:0007669"/>
    <property type="project" value="UniProtKB-KW"/>
</dbReference>
<keyword evidence="4" id="KW-1185">Reference proteome</keyword>
<dbReference type="PANTHER" id="PTHR47642:SF5">
    <property type="entry name" value="ATP-DEPENDENT DNA HELICASE"/>
    <property type="match status" value="1"/>
</dbReference>
<dbReference type="InterPro" id="IPR051055">
    <property type="entry name" value="PIF1_helicase"/>
</dbReference>
<organism evidence="3 4">
    <name type="scientific">Porphyra umbilicalis</name>
    <name type="common">Purple laver</name>
    <name type="synonym">Red alga</name>
    <dbReference type="NCBI Taxonomy" id="2786"/>
    <lineage>
        <taxon>Eukaryota</taxon>
        <taxon>Rhodophyta</taxon>
        <taxon>Bangiophyceae</taxon>
        <taxon>Bangiales</taxon>
        <taxon>Bangiaceae</taxon>
        <taxon>Porphyra</taxon>
    </lineage>
</organism>
<keyword evidence="1" id="KW-0233">DNA recombination</keyword>
<dbReference type="GO" id="GO:0000723">
    <property type="term" value="P:telomere maintenance"/>
    <property type="evidence" value="ECO:0007669"/>
    <property type="project" value="InterPro"/>
</dbReference>
<dbReference type="GO" id="GO:0016887">
    <property type="term" value="F:ATP hydrolysis activity"/>
    <property type="evidence" value="ECO:0007669"/>
    <property type="project" value="RHEA"/>
</dbReference>
<dbReference type="GO" id="GO:0043139">
    <property type="term" value="F:5'-3' DNA helicase activity"/>
    <property type="evidence" value="ECO:0007669"/>
    <property type="project" value="UniProtKB-EC"/>
</dbReference>
<keyword evidence="1" id="KW-0227">DNA damage</keyword>